<sequence length="127" mass="14848">MPTILDEIQLNPSERPRYTRYELAKLVQERRKELNLSLEEASSKYGVDVSFWQSIENASRTFNVKVYKLIGAFLNMSKDEMLAKEVDDMTSLSFRTSDEKHPEIQEAVQFANFIFDEMVMQEKIATK</sequence>
<dbReference type="CDD" id="cd00093">
    <property type="entry name" value="HTH_XRE"/>
    <property type="match status" value="1"/>
</dbReference>
<dbReference type="PROSITE" id="PS50943">
    <property type="entry name" value="HTH_CROC1"/>
    <property type="match status" value="1"/>
</dbReference>
<dbReference type="Proteomes" id="UP000297014">
    <property type="component" value="Unassembled WGS sequence"/>
</dbReference>
<dbReference type="OrthoDB" id="2973059at2"/>
<dbReference type="EMBL" id="JALP01000085">
    <property type="protein sequence ID" value="THG91179.1"/>
    <property type="molecule type" value="Genomic_DNA"/>
</dbReference>
<proteinExistence type="predicted"/>
<accession>A0A094WRI5</accession>
<dbReference type="InterPro" id="IPR010982">
    <property type="entry name" value="Lambda_DNA-bd_dom_sf"/>
</dbReference>
<feature type="domain" description="HTH cro/C1-type" evidence="1">
    <location>
        <begin position="27"/>
        <end position="81"/>
    </location>
</feature>
<dbReference type="Gene3D" id="1.10.260.40">
    <property type="entry name" value="lambda repressor-like DNA-binding domains"/>
    <property type="match status" value="1"/>
</dbReference>
<protein>
    <recommendedName>
        <fullName evidence="1">HTH cro/C1-type domain-containing protein</fullName>
    </recommendedName>
</protein>
<dbReference type="InterPro" id="IPR001387">
    <property type="entry name" value="Cro/C1-type_HTH"/>
</dbReference>
<evidence type="ECO:0000313" key="3">
    <source>
        <dbReference type="EMBL" id="THG91179.1"/>
    </source>
</evidence>
<gene>
    <name evidence="3" type="ORF">AJ85_06510</name>
    <name evidence="2" type="ORF">BALCAV_0203330</name>
</gene>
<reference evidence="3 5" key="2">
    <citation type="submission" date="2014-01" db="EMBL/GenBank/DDBJ databases">
        <title>Draft genome sequencing of Bacillus alcalophilus CGMCC 1.3604.</title>
        <authorList>
            <person name="Yang J."/>
            <person name="Diao L."/>
            <person name="Yang S."/>
        </authorList>
    </citation>
    <scope>NUCLEOTIDE SEQUENCE [LARGE SCALE GENOMIC DNA]</scope>
    <source>
        <strain evidence="3 5">CGMCC 1.3604</strain>
    </source>
</reference>
<dbReference type="Proteomes" id="UP000002754">
    <property type="component" value="Unassembled WGS sequence"/>
</dbReference>
<dbReference type="SMART" id="SM00530">
    <property type="entry name" value="HTH_XRE"/>
    <property type="match status" value="1"/>
</dbReference>
<dbReference type="AlphaFoldDB" id="A0A094WRI5"/>
<keyword evidence="4" id="KW-1185">Reference proteome</keyword>
<dbReference type="STRING" id="1218173.BALCAV_0203330"/>
<dbReference type="SUPFAM" id="SSF47413">
    <property type="entry name" value="lambda repressor-like DNA-binding domains"/>
    <property type="match status" value="1"/>
</dbReference>
<comment type="caution">
    <text evidence="2">The sequence shown here is derived from an EMBL/GenBank/DDBJ whole genome shotgun (WGS) entry which is preliminary data.</text>
</comment>
<dbReference type="GO" id="GO:0003677">
    <property type="term" value="F:DNA binding"/>
    <property type="evidence" value="ECO:0007669"/>
    <property type="project" value="InterPro"/>
</dbReference>
<name>A0A094WRI5_ALKAL</name>
<dbReference type="EMBL" id="ALPT02000007">
    <property type="protein sequence ID" value="KGA98663.1"/>
    <property type="molecule type" value="Genomic_DNA"/>
</dbReference>
<evidence type="ECO:0000313" key="4">
    <source>
        <dbReference type="Proteomes" id="UP000002754"/>
    </source>
</evidence>
<evidence type="ECO:0000313" key="5">
    <source>
        <dbReference type="Proteomes" id="UP000297014"/>
    </source>
</evidence>
<evidence type="ECO:0000313" key="2">
    <source>
        <dbReference type="EMBL" id="KGA98663.1"/>
    </source>
</evidence>
<dbReference type="RefSeq" id="WP_003321741.1">
    <property type="nucleotide sequence ID" value="NZ_ALPT02000007.1"/>
</dbReference>
<organism evidence="2 4">
    <name type="scientific">Alkalihalobacillus alcalophilus ATCC 27647 = CGMCC 1.3604</name>
    <dbReference type="NCBI Taxonomy" id="1218173"/>
    <lineage>
        <taxon>Bacteria</taxon>
        <taxon>Bacillati</taxon>
        <taxon>Bacillota</taxon>
        <taxon>Bacilli</taxon>
        <taxon>Bacillales</taxon>
        <taxon>Bacillaceae</taxon>
        <taxon>Alkalihalobacillus</taxon>
    </lineage>
</organism>
<reference evidence="2 4" key="1">
    <citation type="journal article" date="2014" name="Genome Announc.">
        <title>Draft Genome Sequence of Bacillus alcalophilus AV1934, a Classic Alkaliphile Isolated from Human Feces in 1934.</title>
        <authorList>
            <person name="Attie O."/>
            <person name="Jayaprakash A."/>
            <person name="Shah H."/>
            <person name="Paulsen I.T."/>
            <person name="Morino M."/>
            <person name="Takahashi Y."/>
            <person name="Narumi I."/>
            <person name="Sachidanandam R."/>
            <person name="Satoh K."/>
            <person name="Ito M."/>
            <person name="Krulwich T.A."/>
        </authorList>
    </citation>
    <scope>NUCLEOTIDE SEQUENCE [LARGE SCALE GENOMIC DNA]</scope>
    <source>
        <strain evidence="2 4">AV1934</strain>
    </source>
</reference>
<evidence type="ECO:0000259" key="1">
    <source>
        <dbReference type="PROSITE" id="PS50943"/>
    </source>
</evidence>